<protein>
    <submittedName>
        <fullName evidence="2">Glutathione S-transferase</fullName>
    </submittedName>
</protein>
<dbReference type="InterPro" id="IPR036249">
    <property type="entry name" value="Thioredoxin-like_sf"/>
</dbReference>
<dbReference type="GO" id="GO:0004364">
    <property type="term" value="F:glutathione transferase activity"/>
    <property type="evidence" value="ECO:0007669"/>
    <property type="project" value="TreeGrafter"/>
</dbReference>
<dbReference type="EMBL" id="MUKV01000014">
    <property type="protein sequence ID" value="OQS38826.1"/>
    <property type="molecule type" value="Genomic_DNA"/>
</dbReference>
<dbReference type="Gene3D" id="1.20.1050.10">
    <property type="match status" value="1"/>
</dbReference>
<dbReference type="Pfam" id="PF14834">
    <property type="entry name" value="GST_C_4"/>
    <property type="match status" value="1"/>
</dbReference>
<evidence type="ECO:0000313" key="2">
    <source>
        <dbReference type="EMBL" id="OQS38826.1"/>
    </source>
</evidence>
<dbReference type="InterPro" id="IPR034338">
    <property type="entry name" value="GST_4_C"/>
</dbReference>
<dbReference type="Pfam" id="PF13417">
    <property type="entry name" value="GST_N_3"/>
    <property type="match status" value="1"/>
</dbReference>
<proteinExistence type="predicted"/>
<dbReference type="SFLD" id="SFLDS00019">
    <property type="entry name" value="Glutathione_Transferase_(cytos"/>
    <property type="match status" value="1"/>
</dbReference>
<dbReference type="GO" id="GO:0006749">
    <property type="term" value="P:glutathione metabolic process"/>
    <property type="evidence" value="ECO:0007669"/>
    <property type="project" value="TreeGrafter"/>
</dbReference>
<sequence length="207" mass="23336">MLLHVDSRFLSPYALSAFVALKEKGLTFELATLSLAAQANLAPAYQRQSLTARVPMLEDGEFQLSESSAIAEYLEDAYPERPRLYPRELRQRARARQLQAWLRSDLMALREDRNTEVVFLRPAAGTLAPEARQAANKLIAAAEQLLPASDGDLFGAWCLADTDLALMLKRLQYDDILPPRLAAYVERQWQRPAVLDWLELGRRAALV</sequence>
<organism evidence="2 3">
    <name type="scientific">Chromobacterium haemolyticum</name>
    <dbReference type="NCBI Taxonomy" id="394935"/>
    <lineage>
        <taxon>Bacteria</taxon>
        <taxon>Pseudomonadati</taxon>
        <taxon>Pseudomonadota</taxon>
        <taxon>Betaproteobacteria</taxon>
        <taxon>Neisseriales</taxon>
        <taxon>Chromobacteriaceae</taxon>
        <taxon>Chromobacterium</taxon>
    </lineage>
</organism>
<dbReference type="SUPFAM" id="SSF47616">
    <property type="entry name" value="GST C-terminal domain-like"/>
    <property type="match status" value="1"/>
</dbReference>
<feature type="domain" description="GST N-terminal" evidence="1">
    <location>
        <begin position="1"/>
        <end position="82"/>
    </location>
</feature>
<evidence type="ECO:0000313" key="3">
    <source>
        <dbReference type="Proteomes" id="UP000192721"/>
    </source>
</evidence>
<dbReference type="InterPro" id="IPR040079">
    <property type="entry name" value="Glutathione_S-Trfase"/>
</dbReference>
<dbReference type="Proteomes" id="UP000192721">
    <property type="component" value="Unassembled WGS sequence"/>
</dbReference>
<dbReference type="PROSITE" id="PS50404">
    <property type="entry name" value="GST_NTER"/>
    <property type="match status" value="1"/>
</dbReference>
<dbReference type="InterPro" id="IPR004045">
    <property type="entry name" value="Glutathione_S-Trfase_N"/>
</dbReference>
<name>A0A1W0CVM4_9NEIS</name>
<dbReference type="InterPro" id="IPR036282">
    <property type="entry name" value="Glutathione-S-Trfase_C_sf"/>
</dbReference>
<dbReference type="PANTHER" id="PTHR42673">
    <property type="entry name" value="MALEYLACETOACETATE ISOMERASE"/>
    <property type="match status" value="1"/>
</dbReference>
<dbReference type="Gene3D" id="3.40.30.10">
    <property type="entry name" value="Glutaredoxin"/>
    <property type="match status" value="1"/>
</dbReference>
<dbReference type="CDD" id="cd00570">
    <property type="entry name" value="GST_N_family"/>
    <property type="match status" value="1"/>
</dbReference>
<dbReference type="GO" id="GO:0006559">
    <property type="term" value="P:L-phenylalanine catabolic process"/>
    <property type="evidence" value="ECO:0007669"/>
    <property type="project" value="TreeGrafter"/>
</dbReference>
<evidence type="ECO:0000259" key="1">
    <source>
        <dbReference type="PROSITE" id="PS50404"/>
    </source>
</evidence>
<dbReference type="AlphaFoldDB" id="A0A1W0CVM4"/>
<dbReference type="SFLD" id="SFLDG00358">
    <property type="entry name" value="Main_(cytGST)"/>
    <property type="match status" value="1"/>
</dbReference>
<accession>A0A1W0CVM4</accession>
<gene>
    <name evidence="2" type="ORF">B0T45_12270</name>
</gene>
<dbReference type="SUPFAM" id="SSF52833">
    <property type="entry name" value="Thioredoxin-like"/>
    <property type="match status" value="1"/>
</dbReference>
<keyword evidence="2" id="KW-0808">Transferase</keyword>
<dbReference type="NCBIfam" id="NF011693">
    <property type="entry name" value="PRK15113.1"/>
    <property type="match status" value="1"/>
</dbReference>
<comment type="caution">
    <text evidence="2">The sequence shown here is derived from an EMBL/GenBank/DDBJ whole genome shotgun (WGS) entry which is preliminary data.</text>
</comment>
<dbReference type="PANTHER" id="PTHR42673:SF21">
    <property type="entry name" value="GLUTATHIONE S-TRANSFERASE YFCF"/>
    <property type="match status" value="1"/>
</dbReference>
<dbReference type="GO" id="GO:0016034">
    <property type="term" value="F:maleylacetoacetate isomerase activity"/>
    <property type="evidence" value="ECO:0007669"/>
    <property type="project" value="TreeGrafter"/>
</dbReference>
<dbReference type="RefSeq" id="WP_081555658.1">
    <property type="nucleotide sequence ID" value="NZ_MUKV01000014.1"/>
</dbReference>
<reference evidence="2 3" key="1">
    <citation type="submission" date="2017-02" db="EMBL/GenBank/DDBJ databases">
        <title>Chromobacterium haemolyticum H5244.</title>
        <authorList>
            <person name="Gulvik C.A."/>
        </authorList>
    </citation>
    <scope>NUCLEOTIDE SEQUENCE [LARGE SCALE GENOMIC DNA]</scope>
    <source>
        <strain evidence="2 3">H5244</strain>
    </source>
</reference>